<sequence length="278" mass="30104">MTPAERTATLLDEGGALGFSAVRYGSTPPLVGMLRMQKKPVASDELWVVIEGDGRAWLSMRQPSSDPTPLDAVGWRLAKELTVVPVLYLARPCQFLSADELQDCSVDDWTDARFAEKWVTRTNAAIDDAKRASGASHIVLAGYSGGGVMAALVAAWRDDVSTLLTVASPLDHAAWTRLHGVSPLAASLNPVLVRERLFRLPQVHLAGAEDKVVPLSLLQDFLRAYPANAPAELLILPGIDHRMRTAIDLAKVRTASLRGQSTDGRDSGRVLPDRSRPK</sequence>
<feature type="region of interest" description="Disordered" evidence="1">
    <location>
        <begin position="258"/>
        <end position="278"/>
    </location>
</feature>
<reference evidence="2" key="1">
    <citation type="journal article" date="2014" name="Int. J. Syst. Evol. Microbiol.">
        <title>Complete genome sequence of Corynebacterium casei LMG S-19264T (=DSM 44701T), isolated from a smear-ripened cheese.</title>
        <authorList>
            <consortium name="US DOE Joint Genome Institute (JGI-PGF)"/>
            <person name="Walter F."/>
            <person name="Albersmeier A."/>
            <person name="Kalinowski J."/>
            <person name="Ruckert C."/>
        </authorList>
    </citation>
    <scope>NUCLEOTIDE SEQUENCE</scope>
    <source>
        <strain evidence="2">CCM 7664</strain>
    </source>
</reference>
<organism evidence="2 3">
    <name type="scientific">Oxalicibacterium solurbis</name>
    <dbReference type="NCBI Taxonomy" id="69280"/>
    <lineage>
        <taxon>Bacteria</taxon>
        <taxon>Pseudomonadati</taxon>
        <taxon>Pseudomonadota</taxon>
        <taxon>Betaproteobacteria</taxon>
        <taxon>Burkholderiales</taxon>
        <taxon>Oxalobacteraceae</taxon>
        <taxon>Oxalicibacterium</taxon>
    </lineage>
</organism>
<dbReference type="SUPFAM" id="SSF53474">
    <property type="entry name" value="alpha/beta-Hydrolases"/>
    <property type="match status" value="1"/>
</dbReference>
<comment type="caution">
    <text evidence="2">The sequence shown here is derived from an EMBL/GenBank/DDBJ whole genome shotgun (WGS) entry which is preliminary data.</text>
</comment>
<feature type="compositionally biased region" description="Basic and acidic residues" evidence="1">
    <location>
        <begin position="263"/>
        <end position="278"/>
    </location>
</feature>
<gene>
    <name evidence="2" type="ORF">GCM10011430_14840</name>
</gene>
<name>A0A8J3AVZ8_9BURK</name>
<evidence type="ECO:0008006" key="4">
    <source>
        <dbReference type="Google" id="ProtNLM"/>
    </source>
</evidence>
<dbReference type="AlphaFoldDB" id="A0A8J3AVZ8"/>
<proteinExistence type="predicted"/>
<dbReference type="Proteomes" id="UP000627205">
    <property type="component" value="Unassembled WGS sequence"/>
</dbReference>
<evidence type="ECO:0000313" key="3">
    <source>
        <dbReference type="Proteomes" id="UP000627205"/>
    </source>
</evidence>
<accession>A0A8J3AVZ8</accession>
<reference evidence="2" key="2">
    <citation type="submission" date="2020-09" db="EMBL/GenBank/DDBJ databases">
        <authorList>
            <person name="Sun Q."/>
            <person name="Sedlacek I."/>
        </authorList>
    </citation>
    <scope>NUCLEOTIDE SEQUENCE</scope>
    <source>
        <strain evidence="2">CCM 7664</strain>
    </source>
</reference>
<protein>
    <recommendedName>
        <fullName evidence="4">Alpha/beta hydrolase</fullName>
    </recommendedName>
</protein>
<keyword evidence="3" id="KW-1185">Reference proteome</keyword>
<dbReference type="EMBL" id="BMDP01000002">
    <property type="protein sequence ID" value="GGI54310.1"/>
    <property type="molecule type" value="Genomic_DNA"/>
</dbReference>
<evidence type="ECO:0000256" key="1">
    <source>
        <dbReference type="SAM" id="MobiDB-lite"/>
    </source>
</evidence>
<dbReference type="InterPro" id="IPR029058">
    <property type="entry name" value="AB_hydrolase_fold"/>
</dbReference>
<dbReference type="Gene3D" id="3.40.50.1820">
    <property type="entry name" value="alpha/beta hydrolase"/>
    <property type="match status" value="1"/>
</dbReference>
<evidence type="ECO:0000313" key="2">
    <source>
        <dbReference type="EMBL" id="GGI54310.1"/>
    </source>
</evidence>